<reference evidence="7 8" key="1">
    <citation type="journal article" date="2021" name="Nat. Plants">
        <title>The Taxus genome provides insights into paclitaxel biosynthesis.</title>
        <authorList>
            <person name="Xiong X."/>
            <person name="Gou J."/>
            <person name="Liao Q."/>
            <person name="Li Y."/>
            <person name="Zhou Q."/>
            <person name="Bi G."/>
            <person name="Li C."/>
            <person name="Du R."/>
            <person name="Wang X."/>
            <person name="Sun T."/>
            <person name="Guo L."/>
            <person name="Liang H."/>
            <person name="Lu P."/>
            <person name="Wu Y."/>
            <person name="Zhang Z."/>
            <person name="Ro D.K."/>
            <person name="Shang Y."/>
            <person name="Huang S."/>
            <person name="Yan J."/>
        </authorList>
    </citation>
    <scope>NUCLEOTIDE SEQUENCE [LARGE SCALE GENOMIC DNA]</scope>
    <source>
        <strain evidence="7">Ta-2019</strain>
    </source>
</reference>
<keyword evidence="5" id="KW-0234">DNA repair</keyword>
<dbReference type="EMBL" id="JAHRHJ020000003">
    <property type="protein sequence ID" value="KAH9323875.1"/>
    <property type="molecule type" value="Genomic_DNA"/>
</dbReference>
<feature type="non-terminal residue" evidence="7">
    <location>
        <position position="1"/>
    </location>
</feature>
<dbReference type="AlphaFoldDB" id="A0AA38GL49"/>
<keyword evidence="1" id="KW-0227">DNA damage</keyword>
<dbReference type="Pfam" id="PF00270">
    <property type="entry name" value="DEAD"/>
    <property type="match status" value="1"/>
</dbReference>
<comment type="caution">
    <text evidence="7">The sequence shown here is derived from an EMBL/GenBank/DDBJ whole genome shotgun (WGS) entry which is preliminary data.</text>
</comment>
<accession>A0AA38GL49</accession>
<dbReference type="SUPFAM" id="SSF52540">
    <property type="entry name" value="P-loop containing nucleoside triphosphate hydrolases"/>
    <property type="match status" value="1"/>
</dbReference>
<keyword evidence="2" id="KW-0378">Hydrolase</keyword>
<dbReference type="GO" id="GO:0005524">
    <property type="term" value="F:ATP binding"/>
    <property type="evidence" value="ECO:0007669"/>
    <property type="project" value="InterPro"/>
</dbReference>
<keyword evidence="3" id="KW-0547">Nucleotide-binding</keyword>
<dbReference type="Gene3D" id="3.40.50.300">
    <property type="entry name" value="P-loop containing nucleotide triphosphate hydrolases"/>
    <property type="match status" value="1"/>
</dbReference>
<dbReference type="GO" id="GO:0016787">
    <property type="term" value="F:hydrolase activity"/>
    <property type="evidence" value="ECO:0007669"/>
    <property type="project" value="UniProtKB-KW"/>
</dbReference>
<keyword evidence="3" id="KW-0347">Helicase</keyword>
<gene>
    <name evidence="7" type="ORF">KI387_018514</name>
</gene>
<keyword evidence="3" id="KW-0067">ATP-binding</keyword>
<evidence type="ECO:0000313" key="7">
    <source>
        <dbReference type="EMBL" id="KAH9323875.1"/>
    </source>
</evidence>
<keyword evidence="4" id="KW-0238">DNA-binding</keyword>
<evidence type="ECO:0000256" key="3">
    <source>
        <dbReference type="ARBA" id="ARBA00022806"/>
    </source>
</evidence>
<dbReference type="GO" id="GO:0003678">
    <property type="term" value="F:DNA helicase activity"/>
    <property type="evidence" value="ECO:0007669"/>
    <property type="project" value="TreeGrafter"/>
</dbReference>
<dbReference type="PROSITE" id="PS51192">
    <property type="entry name" value="HELICASE_ATP_BIND_1"/>
    <property type="match status" value="1"/>
</dbReference>
<dbReference type="PANTHER" id="PTHR47964">
    <property type="entry name" value="ATP-DEPENDENT DNA HELICASE HOMOLOG RECG, CHLOROPLASTIC"/>
    <property type="match status" value="1"/>
</dbReference>
<keyword evidence="8" id="KW-1185">Reference proteome</keyword>
<feature type="non-terminal residue" evidence="7">
    <location>
        <position position="230"/>
    </location>
</feature>
<dbReference type="PANTHER" id="PTHR47964:SF1">
    <property type="entry name" value="ATP-DEPENDENT DNA HELICASE HOMOLOG RECG, CHLOROPLASTIC"/>
    <property type="match status" value="1"/>
</dbReference>
<evidence type="ECO:0000256" key="5">
    <source>
        <dbReference type="ARBA" id="ARBA00023204"/>
    </source>
</evidence>
<dbReference type="InterPro" id="IPR011545">
    <property type="entry name" value="DEAD/DEAH_box_helicase_dom"/>
</dbReference>
<dbReference type="InterPro" id="IPR014001">
    <property type="entry name" value="Helicase_ATP-bd"/>
</dbReference>
<protein>
    <recommendedName>
        <fullName evidence="6">Helicase ATP-binding domain-containing protein</fullName>
    </recommendedName>
</protein>
<dbReference type="SMART" id="SM00487">
    <property type="entry name" value="DEXDc"/>
    <property type="match status" value="1"/>
</dbReference>
<dbReference type="GO" id="GO:0006281">
    <property type="term" value="P:DNA repair"/>
    <property type="evidence" value="ECO:0007669"/>
    <property type="project" value="UniProtKB-KW"/>
</dbReference>
<feature type="domain" description="Helicase ATP-binding" evidence="6">
    <location>
        <begin position="96"/>
        <end position="230"/>
    </location>
</feature>
<dbReference type="GO" id="GO:0003677">
    <property type="term" value="F:DNA binding"/>
    <property type="evidence" value="ECO:0007669"/>
    <property type="project" value="UniProtKB-KW"/>
</dbReference>
<dbReference type="InterPro" id="IPR027417">
    <property type="entry name" value="P-loop_NTPase"/>
</dbReference>
<sequence>LTSAFIAQKNQKEAESARRRFIFDDFFYPQLGLLFQRHELVNMYTKNNSLAENSIGLKAGSLDVDKWSPLTLIVLRSLPFTLTSSQLKAASEIIWDLRRPMPMNRLLQGDVGCGKTVVALLAALEVIDSGYQAAFMVPTELLAVQHYKNIIQMLERIDADERPSVALLTGSTPLKKACSIRQGLETGHISLIVGTHSLIAESVKFAALCFAVIDEQHRFGVAQRGKFSSK</sequence>
<evidence type="ECO:0000256" key="1">
    <source>
        <dbReference type="ARBA" id="ARBA00022763"/>
    </source>
</evidence>
<proteinExistence type="predicted"/>
<evidence type="ECO:0000259" key="6">
    <source>
        <dbReference type="PROSITE" id="PS51192"/>
    </source>
</evidence>
<dbReference type="Proteomes" id="UP000824469">
    <property type="component" value="Unassembled WGS sequence"/>
</dbReference>
<evidence type="ECO:0000256" key="4">
    <source>
        <dbReference type="ARBA" id="ARBA00023125"/>
    </source>
</evidence>
<name>A0AA38GL49_TAXCH</name>
<dbReference type="OMA" id="HELVNMY"/>
<evidence type="ECO:0000256" key="2">
    <source>
        <dbReference type="ARBA" id="ARBA00022801"/>
    </source>
</evidence>
<dbReference type="InterPro" id="IPR047112">
    <property type="entry name" value="RecG/Mfd"/>
</dbReference>
<organism evidence="7 8">
    <name type="scientific">Taxus chinensis</name>
    <name type="common">Chinese yew</name>
    <name type="synonym">Taxus wallichiana var. chinensis</name>
    <dbReference type="NCBI Taxonomy" id="29808"/>
    <lineage>
        <taxon>Eukaryota</taxon>
        <taxon>Viridiplantae</taxon>
        <taxon>Streptophyta</taxon>
        <taxon>Embryophyta</taxon>
        <taxon>Tracheophyta</taxon>
        <taxon>Spermatophyta</taxon>
        <taxon>Pinopsida</taxon>
        <taxon>Pinidae</taxon>
        <taxon>Conifers II</taxon>
        <taxon>Cupressales</taxon>
        <taxon>Taxaceae</taxon>
        <taxon>Taxus</taxon>
    </lineage>
</organism>
<evidence type="ECO:0000313" key="8">
    <source>
        <dbReference type="Proteomes" id="UP000824469"/>
    </source>
</evidence>